<gene>
    <name evidence="2" type="ORF">soil367_06030</name>
</gene>
<protein>
    <submittedName>
        <fullName evidence="2">HDOD domain-containing protein</fullName>
    </submittedName>
</protein>
<dbReference type="OrthoDB" id="5848404at2"/>
<dbReference type="InterPro" id="IPR052340">
    <property type="entry name" value="RNase_Y/CdgJ"/>
</dbReference>
<sequence>MPGFLSWLTFLFNPAQTASSTAAPQRPDLEAVTSCLPSPQIDGRAQLEMQLFCWLLDTDIGGLEAADEREKAVFGEMERRLHDGHIHLPRQPLTLPMLMRALSDQNADRKRLEKIILADPAVTSQTLRMANSPMFRRSEHDIDSVDQAIFVLGIHGIRSVISASVMQPMLAARNSREAVFARRVWQWALSCARSAEQIARIRGQDGSVWFLLGLLPALSYLTLMRELQRIVLARNLDTAARPALIHKALAAHQWALSQLLATEWNLPPHYLSCLLEAEKLSPRANHSPLADGLLVGTREVLAHADQPCLDAESLPGLVDLTPEQLLQLRYTLPLLKG</sequence>
<dbReference type="PANTHER" id="PTHR33525:SF6">
    <property type="entry name" value="HDOD DOMAIN-CONTAINING PROTEIN"/>
    <property type="match status" value="1"/>
</dbReference>
<evidence type="ECO:0000313" key="3">
    <source>
        <dbReference type="Proteomes" id="UP000298049"/>
    </source>
</evidence>
<dbReference type="InterPro" id="IPR013976">
    <property type="entry name" value="HDOD"/>
</dbReference>
<dbReference type="Pfam" id="PF08668">
    <property type="entry name" value="HDOD"/>
    <property type="match status" value="1"/>
</dbReference>
<reference evidence="2 3" key="1">
    <citation type="submission" date="2018-07" db="EMBL/GenBank/DDBJ databases">
        <title>Marsedoiliclastica nanhaica gen. nov. sp. nov., a novel marine hydrocarbonoclastic bacterium isolated from an in-situ enriched hydrocarbon-degrading consortium in deep-sea sediment.</title>
        <authorList>
            <person name="Dong C."/>
            <person name="Ma T."/>
            <person name="Liu R."/>
            <person name="Shao Z."/>
        </authorList>
    </citation>
    <scope>NUCLEOTIDE SEQUENCE [LARGE SCALE GENOMIC DNA]</scope>
    <source>
        <strain evidence="3">soil36-7</strain>
    </source>
</reference>
<dbReference type="AlphaFoldDB" id="A0A4P7XF22"/>
<proteinExistence type="predicted"/>
<dbReference type="PROSITE" id="PS51833">
    <property type="entry name" value="HDOD"/>
    <property type="match status" value="1"/>
</dbReference>
<dbReference type="SUPFAM" id="SSF109604">
    <property type="entry name" value="HD-domain/PDEase-like"/>
    <property type="match status" value="1"/>
</dbReference>
<keyword evidence="3" id="KW-1185">Reference proteome</keyword>
<organism evidence="2 3">
    <name type="scientific">Hydrocarboniclastica marina</name>
    <dbReference type="NCBI Taxonomy" id="2259620"/>
    <lineage>
        <taxon>Bacteria</taxon>
        <taxon>Pseudomonadati</taxon>
        <taxon>Pseudomonadota</taxon>
        <taxon>Gammaproteobacteria</taxon>
        <taxon>Alteromonadales</taxon>
        <taxon>Alteromonadaceae</taxon>
        <taxon>Hydrocarboniclastica</taxon>
    </lineage>
</organism>
<name>A0A4P7XF22_9ALTE</name>
<evidence type="ECO:0000259" key="1">
    <source>
        <dbReference type="PROSITE" id="PS51833"/>
    </source>
</evidence>
<dbReference type="KEGG" id="hmi:soil367_06030"/>
<dbReference type="EMBL" id="CP031093">
    <property type="protein sequence ID" value="QCF25518.1"/>
    <property type="molecule type" value="Genomic_DNA"/>
</dbReference>
<accession>A0A4P7XF22</accession>
<feature type="domain" description="HDOD" evidence="1">
    <location>
        <begin position="88"/>
        <end position="280"/>
    </location>
</feature>
<evidence type="ECO:0000313" key="2">
    <source>
        <dbReference type="EMBL" id="QCF25518.1"/>
    </source>
</evidence>
<dbReference type="PANTHER" id="PTHR33525">
    <property type="match status" value="1"/>
</dbReference>
<dbReference type="Proteomes" id="UP000298049">
    <property type="component" value="Chromosome"/>
</dbReference>
<dbReference type="Gene3D" id="1.10.3210.10">
    <property type="entry name" value="Hypothetical protein af1432"/>
    <property type="match status" value="1"/>
</dbReference>